<dbReference type="AlphaFoldDB" id="A0A2I0W9Z6"/>
<dbReference type="Proteomes" id="UP000233837">
    <property type="component" value="Unassembled WGS sequence"/>
</dbReference>
<dbReference type="EMBL" id="KZ502830">
    <property type="protein sequence ID" value="PKU72479.1"/>
    <property type="molecule type" value="Genomic_DNA"/>
</dbReference>
<accession>A0A2I0W9Z6</accession>
<protein>
    <submittedName>
        <fullName evidence="2">Uncharacterized protein</fullName>
    </submittedName>
</protein>
<evidence type="ECO:0000256" key="1">
    <source>
        <dbReference type="SAM" id="MobiDB-lite"/>
    </source>
</evidence>
<evidence type="ECO:0000313" key="3">
    <source>
        <dbReference type="Proteomes" id="UP000233837"/>
    </source>
</evidence>
<sequence length="72" mass="8288">MMQPLAPVLTSDENGQTSDRRSFRNVLTRRLRRTKESKKPLVQSYATCEAMKPNSKDDANSSSRRNFRSDIL</sequence>
<gene>
    <name evidence="2" type="ORF">MA16_Dca025391</name>
</gene>
<proteinExistence type="predicted"/>
<evidence type="ECO:0000313" key="2">
    <source>
        <dbReference type="EMBL" id="PKU72479.1"/>
    </source>
</evidence>
<feature type="region of interest" description="Disordered" evidence="1">
    <location>
        <begin position="1"/>
        <end position="22"/>
    </location>
</feature>
<feature type="region of interest" description="Disordered" evidence="1">
    <location>
        <begin position="34"/>
        <end position="72"/>
    </location>
</feature>
<name>A0A2I0W9Z6_9ASPA</name>
<organism evidence="2 3">
    <name type="scientific">Dendrobium catenatum</name>
    <dbReference type="NCBI Taxonomy" id="906689"/>
    <lineage>
        <taxon>Eukaryota</taxon>
        <taxon>Viridiplantae</taxon>
        <taxon>Streptophyta</taxon>
        <taxon>Embryophyta</taxon>
        <taxon>Tracheophyta</taxon>
        <taxon>Spermatophyta</taxon>
        <taxon>Magnoliopsida</taxon>
        <taxon>Liliopsida</taxon>
        <taxon>Asparagales</taxon>
        <taxon>Orchidaceae</taxon>
        <taxon>Epidendroideae</taxon>
        <taxon>Malaxideae</taxon>
        <taxon>Dendrobiinae</taxon>
        <taxon>Dendrobium</taxon>
    </lineage>
</organism>
<reference evidence="2 3" key="2">
    <citation type="journal article" date="2017" name="Nature">
        <title>The Apostasia genome and the evolution of orchids.</title>
        <authorList>
            <person name="Zhang G.Q."/>
            <person name="Liu K.W."/>
            <person name="Li Z."/>
            <person name="Lohaus R."/>
            <person name="Hsiao Y.Y."/>
            <person name="Niu S.C."/>
            <person name="Wang J.Y."/>
            <person name="Lin Y.C."/>
            <person name="Xu Q."/>
            <person name="Chen L.J."/>
            <person name="Yoshida K."/>
            <person name="Fujiwara S."/>
            <person name="Wang Z.W."/>
            <person name="Zhang Y.Q."/>
            <person name="Mitsuda N."/>
            <person name="Wang M."/>
            <person name="Liu G.H."/>
            <person name="Pecoraro L."/>
            <person name="Huang H.X."/>
            <person name="Xiao X.J."/>
            <person name="Lin M."/>
            <person name="Wu X.Y."/>
            <person name="Wu W.L."/>
            <person name="Chen Y.Y."/>
            <person name="Chang S.B."/>
            <person name="Sakamoto S."/>
            <person name="Ohme-Takagi M."/>
            <person name="Yagi M."/>
            <person name="Zeng S.J."/>
            <person name="Shen C.Y."/>
            <person name="Yeh C.M."/>
            <person name="Luo Y.B."/>
            <person name="Tsai W.C."/>
            <person name="Van de Peer Y."/>
            <person name="Liu Z.J."/>
        </authorList>
    </citation>
    <scope>NUCLEOTIDE SEQUENCE [LARGE SCALE GENOMIC DNA]</scope>
    <source>
        <tissue evidence="2">The whole plant</tissue>
    </source>
</reference>
<reference evidence="2 3" key="1">
    <citation type="journal article" date="2016" name="Sci. Rep.">
        <title>The Dendrobium catenatum Lindl. genome sequence provides insights into polysaccharide synthase, floral development and adaptive evolution.</title>
        <authorList>
            <person name="Zhang G.Q."/>
            <person name="Xu Q."/>
            <person name="Bian C."/>
            <person name="Tsai W.C."/>
            <person name="Yeh C.M."/>
            <person name="Liu K.W."/>
            <person name="Yoshida K."/>
            <person name="Zhang L.S."/>
            <person name="Chang S.B."/>
            <person name="Chen F."/>
            <person name="Shi Y."/>
            <person name="Su Y.Y."/>
            <person name="Zhang Y.Q."/>
            <person name="Chen L.J."/>
            <person name="Yin Y."/>
            <person name="Lin M."/>
            <person name="Huang H."/>
            <person name="Deng H."/>
            <person name="Wang Z.W."/>
            <person name="Zhu S.L."/>
            <person name="Zhao X."/>
            <person name="Deng C."/>
            <person name="Niu S.C."/>
            <person name="Huang J."/>
            <person name="Wang M."/>
            <person name="Liu G.H."/>
            <person name="Yang H.J."/>
            <person name="Xiao X.J."/>
            <person name="Hsiao Y.Y."/>
            <person name="Wu W.L."/>
            <person name="Chen Y.Y."/>
            <person name="Mitsuda N."/>
            <person name="Ohme-Takagi M."/>
            <person name="Luo Y.B."/>
            <person name="Van de Peer Y."/>
            <person name="Liu Z.J."/>
        </authorList>
    </citation>
    <scope>NUCLEOTIDE SEQUENCE [LARGE SCALE GENOMIC DNA]</scope>
    <source>
        <tissue evidence="2">The whole plant</tissue>
    </source>
</reference>
<keyword evidence="3" id="KW-1185">Reference proteome</keyword>